<dbReference type="PANTHER" id="PTHR33223">
    <property type="entry name" value="CCHC-TYPE DOMAIN-CONTAINING PROTEIN"/>
    <property type="match status" value="1"/>
</dbReference>
<evidence type="ECO:0000259" key="1">
    <source>
        <dbReference type="Pfam" id="PF03732"/>
    </source>
</evidence>
<dbReference type="InterPro" id="IPR005162">
    <property type="entry name" value="Retrotrans_gag_dom"/>
</dbReference>
<keyword evidence="3" id="KW-1185">Reference proteome</keyword>
<sequence length="133" mass="15548">MPQFKTYDETKDLDDHLHVFYSIMQAQNASDALMYKMFPFTLRGNARTWYYNLWPNSISSYVELVTSFATKFLSQRLIKKITLELIRVIQREGESLKNYMNMFNDAVLEINSFDQFVGIASIIQGLSDELIPL</sequence>
<reference evidence="2 3" key="1">
    <citation type="journal article" date="2021" name="Commun. Biol.">
        <title>The genome of Shorea leprosula (Dipterocarpaceae) highlights the ecological relevance of drought in aseasonal tropical rainforests.</title>
        <authorList>
            <person name="Ng K.K.S."/>
            <person name="Kobayashi M.J."/>
            <person name="Fawcett J.A."/>
            <person name="Hatakeyama M."/>
            <person name="Paape T."/>
            <person name="Ng C.H."/>
            <person name="Ang C.C."/>
            <person name="Tnah L.H."/>
            <person name="Lee C.T."/>
            <person name="Nishiyama T."/>
            <person name="Sese J."/>
            <person name="O'Brien M.J."/>
            <person name="Copetti D."/>
            <person name="Mohd Noor M.I."/>
            <person name="Ong R.C."/>
            <person name="Putra M."/>
            <person name="Sireger I.Z."/>
            <person name="Indrioko S."/>
            <person name="Kosugi Y."/>
            <person name="Izuno A."/>
            <person name="Isagi Y."/>
            <person name="Lee S.L."/>
            <person name="Shimizu K.K."/>
        </authorList>
    </citation>
    <scope>NUCLEOTIDE SEQUENCE [LARGE SCALE GENOMIC DNA]</scope>
    <source>
        <strain evidence="2">214</strain>
    </source>
</reference>
<dbReference type="AlphaFoldDB" id="A0AAV5KDF0"/>
<dbReference type="Pfam" id="PF03732">
    <property type="entry name" value="Retrotrans_gag"/>
    <property type="match status" value="1"/>
</dbReference>
<dbReference type="PANTHER" id="PTHR33223:SF10">
    <property type="entry name" value="AMINOTRANSFERASE-LIKE PLANT MOBILE DOMAIN-CONTAINING PROTEIN"/>
    <property type="match status" value="1"/>
</dbReference>
<comment type="caution">
    <text evidence="2">The sequence shown here is derived from an EMBL/GenBank/DDBJ whole genome shotgun (WGS) entry which is preliminary data.</text>
</comment>
<accession>A0AAV5KDF0</accession>
<feature type="domain" description="Retrotransposon gag" evidence="1">
    <location>
        <begin position="36"/>
        <end position="127"/>
    </location>
</feature>
<evidence type="ECO:0000313" key="2">
    <source>
        <dbReference type="EMBL" id="GKV22546.1"/>
    </source>
</evidence>
<dbReference type="Proteomes" id="UP001054252">
    <property type="component" value="Unassembled WGS sequence"/>
</dbReference>
<proteinExistence type="predicted"/>
<organism evidence="2 3">
    <name type="scientific">Rubroshorea leprosula</name>
    <dbReference type="NCBI Taxonomy" id="152421"/>
    <lineage>
        <taxon>Eukaryota</taxon>
        <taxon>Viridiplantae</taxon>
        <taxon>Streptophyta</taxon>
        <taxon>Embryophyta</taxon>
        <taxon>Tracheophyta</taxon>
        <taxon>Spermatophyta</taxon>
        <taxon>Magnoliopsida</taxon>
        <taxon>eudicotyledons</taxon>
        <taxon>Gunneridae</taxon>
        <taxon>Pentapetalae</taxon>
        <taxon>rosids</taxon>
        <taxon>malvids</taxon>
        <taxon>Malvales</taxon>
        <taxon>Dipterocarpaceae</taxon>
        <taxon>Rubroshorea</taxon>
    </lineage>
</organism>
<dbReference type="EMBL" id="BPVZ01000060">
    <property type="protein sequence ID" value="GKV22546.1"/>
    <property type="molecule type" value="Genomic_DNA"/>
</dbReference>
<protein>
    <recommendedName>
        <fullName evidence="1">Retrotransposon gag domain-containing protein</fullName>
    </recommendedName>
</protein>
<gene>
    <name evidence="2" type="ORF">SLEP1_g32408</name>
</gene>
<name>A0AAV5KDF0_9ROSI</name>
<evidence type="ECO:0000313" key="3">
    <source>
        <dbReference type="Proteomes" id="UP001054252"/>
    </source>
</evidence>